<dbReference type="Proteomes" id="UP001642464">
    <property type="component" value="Unassembled WGS sequence"/>
</dbReference>
<sequence length="328" mass="36749">MTGPSLLPEKSFTAAAYRSGVLVVSEDTQAAELRGAIGAVQSGLTSVKVPKQLENFSQVLADEAGLSICARREDEEAFVLDMLRDSGTKEELYAAAEALFDRLADGEMKALALPPSSRFRAALVKVAKDRGLPSMNTSDGHLQIGQLHVFIKEVEEIVERLEDDQEHDFGSELSSLHRLVVRQKSMAAGLFMTEEESVRIRRVALPSVDKTQALEEQRKMTEASFKKFASGRLGHQIFLRRGDLQRLLEEGEHTEEFKARLGQVFDDTLQLQLDVLGQNYGLSKEYWQVFLTKASNELSWRPKFEVLEAFEELMDAQMDTAMERQSSC</sequence>
<accession>A0ABP0JSP3</accession>
<comment type="caution">
    <text evidence="1">The sequence shown here is derived from an EMBL/GenBank/DDBJ whole genome shotgun (WGS) entry which is preliminary data.</text>
</comment>
<gene>
    <name evidence="1" type="ORF">SCF082_LOCUS13563</name>
</gene>
<organism evidence="1 2">
    <name type="scientific">Durusdinium trenchii</name>
    <dbReference type="NCBI Taxonomy" id="1381693"/>
    <lineage>
        <taxon>Eukaryota</taxon>
        <taxon>Sar</taxon>
        <taxon>Alveolata</taxon>
        <taxon>Dinophyceae</taxon>
        <taxon>Suessiales</taxon>
        <taxon>Symbiodiniaceae</taxon>
        <taxon>Durusdinium</taxon>
    </lineage>
</organism>
<evidence type="ECO:0000313" key="2">
    <source>
        <dbReference type="Proteomes" id="UP001642464"/>
    </source>
</evidence>
<evidence type="ECO:0000313" key="1">
    <source>
        <dbReference type="EMBL" id="CAK9017271.1"/>
    </source>
</evidence>
<keyword evidence="2" id="KW-1185">Reference proteome</keyword>
<protein>
    <submittedName>
        <fullName evidence="1">Uncharacterized protein</fullName>
    </submittedName>
</protein>
<proteinExistence type="predicted"/>
<name>A0ABP0JSP3_9DINO</name>
<reference evidence="1 2" key="1">
    <citation type="submission" date="2024-02" db="EMBL/GenBank/DDBJ databases">
        <authorList>
            <person name="Chen Y."/>
            <person name="Shah S."/>
            <person name="Dougan E. K."/>
            <person name="Thang M."/>
            <person name="Chan C."/>
        </authorList>
    </citation>
    <scope>NUCLEOTIDE SEQUENCE [LARGE SCALE GENOMIC DNA]</scope>
</reference>
<dbReference type="EMBL" id="CAXAMM010008424">
    <property type="protein sequence ID" value="CAK9017271.1"/>
    <property type="molecule type" value="Genomic_DNA"/>
</dbReference>